<dbReference type="EMBL" id="JACHIG010000015">
    <property type="protein sequence ID" value="MBB5035277.1"/>
    <property type="molecule type" value="Genomic_DNA"/>
</dbReference>
<dbReference type="Pfam" id="PF07586">
    <property type="entry name" value="HXXSHH"/>
    <property type="match status" value="1"/>
</dbReference>
<evidence type="ECO:0000313" key="2">
    <source>
        <dbReference type="Proteomes" id="UP000590740"/>
    </source>
</evidence>
<organism evidence="1 2">
    <name type="scientific">Prosthecobacter vanneervenii</name>
    <dbReference type="NCBI Taxonomy" id="48466"/>
    <lineage>
        <taxon>Bacteria</taxon>
        <taxon>Pseudomonadati</taxon>
        <taxon>Verrucomicrobiota</taxon>
        <taxon>Verrucomicrobiia</taxon>
        <taxon>Verrucomicrobiales</taxon>
        <taxon>Verrucomicrobiaceae</taxon>
        <taxon>Prosthecobacter</taxon>
    </lineage>
</organism>
<gene>
    <name evidence="1" type="ORF">HNQ65_004887</name>
</gene>
<name>A0A7W7YFY2_9BACT</name>
<reference evidence="1 2" key="1">
    <citation type="submission" date="2020-08" db="EMBL/GenBank/DDBJ databases">
        <title>Genomic Encyclopedia of Type Strains, Phase IV (KMG-IV): sequencing the most valuable type-strain genomes for metagenomic binning, comparative biology and taxonomic classification.</title>
        <authorList>
            <person name="Goeker M."/>
        </authorList>
    </citation>
    <scope>NUCLEOTIDE SEQUENCE [LARGE SCALE GENOMIC DNA]</scope>
    <source>
        <strain evidence="1 2">DSM 12252</strain>
    </source>
</reference>
<dbReference type="AlphaFoldDB" id="A0A7W7YFY2"/>
<dbReference type="InterPro" id="IPR011447">
    <property type="entry name" value="DUF1552"/>
</dbReference>
<evidence type="ECO:0000313" key="1">
    <source>
        <dbReference type="EMBL" id="MBB5035277.1"/>
    </source>
</evidence>
<proteinExistence type="predicted"/>
<keyword evidence="2" id="KW-1185">Reference proteome</keyword>
<evidence type="ECO:0008006" key="3">
    <source>
        <dbReference type="Google" id="ProtNLM"/>
    </source>
</evidence>
<dbReference type="Proteomes" id="UP000590740">
    <property type="component" value="Unassembled WGS sequence"/>
</dbReference>
<dbReference type="RefSeq" id="WP_184343898.1">
    <property type="nucleotide sequence ID" value="NZ_JACHIG010000015.1"/>
</dbReference>
<protein>
    <recommendedName>
        <fullName evidence="3">DUF1552 domain-containing protein</fullName>
    </recommendedName>
</protein>
<comment type="caution">
    <text evidence="1">The sequence shown here is derived from an EMBL/GenBank/DDBJ whole genome shotgun (WGS) entry which is preliminary data.</text>
</comment>
<accession>A0A7W7YFY2</accession>
<sequence length="443" mass="49743">MHTHHFSRRAFLRGAGVSMALPWMESFNVWGDEPKRDKPASEAPVRLCVTFSGNGFHSQEWWAKGEGKGMELGKVLQPLHEFREKLLFVRGLYHEEARKGNIHSSQTGNMLSGAPIASGGEIRSGTSFDQVLAQTYGRSTKVPSLVLACEKSNPSVHKNYSMLYSSHISWSSPTTPTPLELYPALAFDRLFKDEASPADKSVLDAVLAEARDLKRDISLNDQRKLDEYLDSVRDVEKRIENAGKRGELQGWRPTLEKPNIKRPADGIPQDIGEHMKLMIDLLVLGFQTDTTRITTLKLNNDHSALRFPNLPSVQQAGHGIDYMIHHLLSHSDGEDWLKVNQFFIGQLAYLARKLDSIQEGPRTLLDNTMLMHCSSMMAGARHDNDQLPVIVLGGAGGRLKGGRVLDYKDKPERQLCRLFMSMMDKMGQHPKIFGDAKMMLEEV</sequence>